<evidence type="ECO:0000313" key="10">
    <source>
        <dbReference type="EMBL" id="ACZ01584.1"/>
    </source>
</evidence>
<feature type="domain" description="Mvd1 C-terminal" evidence="8">
    <location>
        <begin position="160"/>
        <end position="289"/>
    </location>
</feature>
<dbReference type="EMBL" id="CP001779">
    <property type="protein sequence ID" value="ACZ01584.1"/>
    <property type="molecule type" value="Genomic_DNA"/>
</dbReference>
<dbReference type="PIRSF" id="PIRSF015950">
    <property type="entry name" value="Mev_P_decrbx"/>
    <property type="match status" value="1"/>
</dbReference>
<dbReference type="eggNOG" id="COG3407">
    <property type="taxonomic scope" value="Bacteria"/>
</dbReference>
<dbReference type="STRING" id="519441.Smon_1123"/>
<dbReference type="HOGENOM" id="CLU_040369_0_0_0"/>
<keyword evidence="3" id="KW-0444">Lipid biosynthesis</keyword>
<dbReference type="InterPro" id="IPR029765">
    <property type="entry name" value="Mev_diP_decarb"/>
</dbReference>
<keyword evidence="7" id="KW-0456">Lyase</keyword>
<dbReference type="InterPro" id="IPR036554">
    <property type="entry name" value="GHMP_kinase_C_sf"/>
</dbReference>
<dbReference type="Proteomes" id="UP000002072">
    <property type="component" value="Chromosome"/>
</dbReference>
<dbReference type="GO" id="GO:0004163">
    <property type="term" value="F:diphosphomevalonate decarboxylase activity"/>
    <property type="evidence" value="ECO:0007669"/>
    <property type="project" value="UniProtKB-EC"/>
</dbReference>
<dbReference type="GO" id="GO:0019287">
    <property type="term" value="P:isopentenyl diphosphate biosynthetic process, mevalonate pathway"/>
    <property type="evidence" value="ECO:0007669"/>
    <property type="project" value="InterPro"/>
</dbReference>
<evidence type="ECO:0000256" key="1">
    <source>
        <dbReference type="ARBA" id="ARBA00008831"/>
    </source>
</evidence>
<comment type="similarity">
    <text evidence="1">Belongs to the diphosphomevalonate decarboxylase family.</text>
</comment>
<evidence type="ECO:0000259" key="9">
    <source>
        <dbReference type="Pfam" id="PF22700"/>
    </source>
</evidence>
<accession>D1AV24</accession>
<evidence type="ECO:0000256" key="4">
    <source>
        <dbReference type="ARBA" id="ARBA00022741"/>
    </source>
</evidence>
<evidence type="ECO:0000259" key="8">
    <source>
        <dbReference type="Pfam" id="PF18376"/>
    </source>
</evidence>
<dbReference type="Pfam" id="PF22700">
    <property type="entry name" value="MVD-like_N"/>
    <property type="match status" value="1"/>
</dbReference>
<reference evidence="10 11" key="1">
    <citation type="journal article" date="2009" name="Stand. Genomic Sci.">
        <title>Complete genome sequence of Streptobacillus moniliformis type strain (9901T).</title>
        <authorList>
            <person name="Nolan M."/>
            <person name="Gronow S."/>
            <person name="Lapidus A."/>
            <person name="Ivanova N."/>
            <person name="Copeland A."/>
            <person name="Lucas S."/>
            <person name="Del Rio T.G."/>
            <person name="Chen F."/>
            <person name="Tice H."/>
            <person name="Pitluck S."/>
            <person name="Cheng J.F."/>
            <person name="Sims D."/>
            <person name="Meincke L."/>
            <person name="Bruce D."/>
            <person name="Goodwin L."/>
            <person name="Brettin T."/>
            <person name="Han C."/>
            <person name="Detter J.C."/>
            <person name="Ovchinikova G."/>
            <person name="Pati A."/>
            <person name="Mavromatis K."/>
            <person name="Mikhailova N."/>
            <person name="Chen A."/>
            <person name="Palaniappan K."/>
            <person name="Land M."/>
            <person name="Hauser L."/>
            <person name="Chang Y.J."/>
            <person name="Jeffries C.D."/>
            <person name="Rohde M."/>
            <person name="Sproer C."/>
            <person name="Goker M."/>
            <person name="Bristow J."/>
            <person name="Eisen J.A."/>
            <person name="Markowitz V."/>
            <person name="Hugenholtz P."/>
            <person name="Kyrpides N.C."/>
            <person name="Klenk H.P."/>
            <person name="Chain P."/>
        </authorList>
    </citation>
    <scope>NUCLEOTIDE SEQUENCE [LARGE SCALE GENOMIC DNA]</scope>
    <source>
        <strain evidence="11">ATCC 14647 / DSM 12112 / NCTC 10651 / 9901</strain>
    </source>
</reference>
<keyword evidence="5" id="KW-0067">ATP-binding</keyword>
<keyword evidence="4" id="KW-0547">Nucleotide-binding</keyword>
<evidence type="ECO:0000256" key="5">
    <source>
        <dbReference type="ARBA" id="ARBA00022840"/>
    </source>
</evidence>
<dbReference type="PANTHER" id="PTHR10977:SF3">
    <property type="entry name" value="DIPHOSPHOMEVALONATE DECARBOXYLASE"/>
    <property type="match status" value="1"/>
</dbReference>
<protein>
    <recommendedName>
        <fullName evidence="2">diphosphomevalonate decarboxylase</fullName>
        <ecNumber evidence="2">4.1.1.33</ecNumber>
    </recommendedName>
</protein>
<organism evidence="10 11">
    <name type="scientific">Streptobacillus moniliformis (strain ATCC 14647 / DSM 12112 / NCTC 10651 / 9901)</name>
    <dbReference type="NCBI Taxonomy" id="519441"/>
    <lineage>
        <taxon>Bacteria</taxon>
        <taxon>Fusobacteriati</taxon>
        <taxon>Fusobacteriota</taxon>
        <taxon>Fusobacteriia</taxon>
        <taxon>Fusobacteriales</taxon>
        <taxon>Leptotrichiaceae</taxon>
        <taxon>Streptobacillus</taxon>
    </lineage>
</organism>
<keyword evidence="6" id="KW-0443">Lipid metabolism</keyword>
<dbReference type="AlphaFoldDB" id="D1AV24"/>
<dbReference type="Pfam" id="PF18376">
    <property type="entry name" value="MDD_C"/>
    <property type="match status" value="1"/>
</dbReference>
<evidence type="ECO:0000256" key="6">
    <source>
        <dbReference type="ARBA" id="ARBA00023098"/>
    </source>
</evidence>
<evidence type="ECO:0000313" key="11">
    <source>
        <dbReference type="Proteomes" id="UP000002072"/>
    </source>
</evidence>
<dbReference type="SUPFAM" id="SSF54211">
    <property type="entry name" value="Ribosomal protein S5 domain 2-like"/>
    <property type="match status" value="1"/>
</dbReference>
<dbReference type="InterPro" id="IPR053859">
    <property type="entry name" value="MVD-like_N"/>
</dbReference>
<dbReference type="InterPro" id="IPR020568">
    <property type="entry name" value="Ribosomal_Su5_D2-typ_SF"/>
</dbReference>
<sequence length="295" mass="33707">MARGYINIAIVKYWGKKEFNPYLVPIQGSISIRSKRLYTETNISESDKDIFILNGEIQGENETKKIFSFVDKVIKKRKCICIDSKNFVPTAAGLASSASAYCTLTKALNDFFKLNLNTEEMAKISTMGSGSAGRSFYNIAAFDKNGKIYELKTELNLSMLAIVLNDKKKEISSRNAMEISKNSPIYPMWVKRANEDFEKMKSALLENDFIKIGNIMEKNTIIMHNTTFRSNPSFSFLTKETYFVIKIVKRLRMKGINIFTTMDAGPNVKILYLKEDEEKVLKELNKYFEGKILLC</sequence>
<evidence type="ECO:0000256" key="2">
    <source>
        <dbReference type="ARBA" id="ARBA00012296"/>
    </source>
</evidence>
<dbReference type="Gene3D" id="3.30.230.10">
    <property type="match status" value="1"/>
</dbReference>
<dbReference type="PANTHER" id="PTHR10977">
    <property type="entry name" value="DIPHOSPHOMEVALONATE DECARBOXYLASE"/>
    <property type="match status" value="1"/>
</dbReference>
<dbReference type="InterPro" id="IPR014721">
    <property type="entry name" value="Ribsml_uS5_D2-typ_fold_subgr"/>
</dbReference>
<evidence type="ECO:0000256" key="7">
    <source>
        <dbReference type="ARBA" id="ARBA00023239"/>
    </source>
</evidence>
<dbReference type="RefSeq" id="WP_012859131.1">
    <property type="nucleotide sequence ID" value="NC_013515.1"/>
</dbReference>
<dbReference type="EC" id="4.1.1.33" evidence="2"/>
<dbReference type="GO" id="GO:0005829">
    <property type="term" value="C:cytosol"/>
    <property type="evidence" value="ECO:0007669"/>
    <property type="project" value="InterPro"/>
</dbReference>
<keyword evidence="11" id="KW-1185">Reference proteome</keyword>
<dbReference type="SUPFAM" id="SSF55060">
    <property type="entry name" value="GHMP Kinase, C-terminal domain"/>
    <property type="match status" value="1"/>
</dbReference>
<evidence type="ECO:0000256" key="3">
    <source>
        <dbReference type="ARBA" id="ARBA00022516"/>
    </source>
</evidence>
<dbReference type="NCBIfam" id="TIGR01240">
    <property type="entry name" value="mevDPdecarb"/>
    <property type="match status" value="1"/>
</dbReference>
<dbReference type="KEGG" id="smf:Smon_1123"/>
<proteinExistence type="inferred from homology"/>
<dbReference type="GeneID" id="29673037"/>
<dbReference type="InterPro" id="IPR041431">
    <property type="entry name" value="Mvd1_C"/>
</dbReference>
<dbReference type="InterPro" id="IPR005935">
    <property type="entry name" value="Mev_decarb"/>
</dbReference>
<name>D1AV24_STRM9</name>
<gene>
    <name evidence="10" type="ordered locus">Smon_1123</name>
</gene>
<dbReference type="GO" id="GO:0005524">
    <property type="term" value="F:ATP binding"/>
    <property type="evidence" value="ECO:0007669"/>
    <property type="project" value="UniProtKB-KW"/>
</dbReference>
<dbReference type="Gene3D" id="3.30.70.890">
    <property type="entry name" value="GHMP kinase, C-terminal domain"/>
    <property type="match status" value="1"/>
</dbReference>
<dbReference type="OrthoDB" id="5498344at2"/>
<feature type="domain" description="Diphosphomevalonate decarboxylase-like N-terminal" evidence="9">
    <location>
        <begin position="5"/>
        <end position="138"/>
    </location>
</feature>